<protein>
    <recommendedName>
        <fullName evidence="10">Ribosomal RNA small subunit methyltransferase E</fullName>
        <ecNumber evidence="10">2.1.1.193</ecNumber>
    </recommendedName>
</protein>
<evidence type="ECO:0000256" key="3">
    <source>
        <dbReference type="ARBA" id="ARBA00022490"/>
    </source>
</evidence>
<comment type="caution">
    <text evidence="12">The sequence shown here is derived from an EMBL/GenBank/DDBJ whole genome shotgun (WGS) entry which is preliminary data.</text>
</comment>
<evidence type="ECO:0000256" key="5">
    <source>
        <dbReference type="ARBA" id="ARBA00022603"/>
    </source>
</evidence>
<evidence type="ECO:0000259" key="11">
    <source>
        <dbReference type="Pfam" id="PF04452"/>
    </source>
</evidence>
<accession>A0A1F8EHT4</accession>
<evidence type="ECO:0000256" key="6">
    <source>
        <dbReference type="ARBA" id="ARBA00022679"/>
    </source>
</evidence>
<dbReference type="SUPFAM" id="SSF75217">
    <property type="entry name" value="alpha/beta knot"/>
    <property type="match status" value="1"/>
</dbReference>
<keyword evidence="4 10" id="KW-0698">rRNA processing</keyword>
<feature type="domain" description="Ribosomal RNA small subunit methyltransferase E methyltransferase" evidence="11">
    <location>
        <begin position="75"/>
        <end position="230"/>
    </location>
</feature>
<keyword evidence="7 10" id="KW-0949">S-adenosyl-L-methionine</keyword>
<keyword evidence="6 10" id="KW-0808">Transferase</keyword>
<dbReference type="Gene3D" id="3.40.1280.10">
    <property type="match status" value="1"/>
</dbReference>
<dbReference type="EC" id="2.1.1.193" evidence="10"/>
<evidence type="ECO:0000256" key="10">
    <source>
        <dbReference type="PIRNR" id="PIRNR015601"/>
    </source>
</evidence>
<keyword evidence="5 10" id="KW-0489">Methyltransferase</keyword>
<proteinExistence type="inferred from homology"/>
<dbReference type="PANTHER" id="PTHR30027">
    <property type="entry name" value="RIBOSOMAL RNA SMALL SUBUNIT METHYLTRANSFERASE E"/>
    <property type="match status" value="1"/>
</dbReference>
<comment type="catalytic activity">
    <reaction evidence="9 10">
        <text>uridine(1498) in 16S rRNA + S-adenosyl-L-methionine = N(3)-methyluridine(1498) in 16S rRNA + S-adenosyl-L-homocysteine + H(+)</text>
        <dbReference type="Rhea" id="RHEA:42920"/>
        <dbReference type="Rhea" id="RHEA-COMP:10283"/>
        <dbReference type="Rhea" id="RHEA-COMP:10284"/>
        <dbReference type="ChEBI" id="CHEBI:15378"/>
        <dbReference type="ChEBI" id="CHEBI:57856"/>
        <dbReference type="ChEBI" id="CHEBI:59789"/>
        <dbReference type="ChEBI" id="CHEBI:65315"/>
        <dbReference type="ChEBI" id="CHEBI:74502"/>
        <dbReference type="EC" id="2.1.1.193"/>
    </reaction>
</comment>
<gene>
    <name evidence="12" type="ORF">A2650_03480</name>
</gene>
<evidence type="ECO:0000313" key="13">
    <source>
        <dbReference type="Proteomes" id="UP000177117"/>
    </source>
</evidence>
<dbReference type="InterPro" id="IPR015947">
    <property type="entry name" value="PUA-like_sf"/>
</dbReference>
<evidence type="ECO:0000313" key="12">
    <source>
        <dbReference type="EMBL" id="OGN00422.1"/>
    </source>
</evidence>
<dbReference type="SUPFAM" id="SSF88697">
    <property type="entry name" value="PUA domain-like"/>
    <property type="match status" value="1"/>
</dbReference>
<dbReference type="Pfam" id="PF04452">
    <property type="entry name" value="Methyltrans_RNA"/>
    <property type="match status" value="1"/>
</dbReference>
<reference evidence="12 13" key="1">
    <citation type="journal article" date="2016" name="Nat. Commun.">
        <title>Thousands of microbial genomes shed light on interconnected biogeochemical processes in an aquifer system.</title>
        <authorList>
            <person name="Anantharaman K."/>
            <person name="Brown C.T."/>
            <person name="Hug L.A."/>
            <person name="Sharon I."/>
            <person name="Castelle C.J."/>
            <person name="Probst A.J."/>
            <person name="Thomas B.C."/>
            <person name="Singh A."/>
            <person name="Wilkins M.J."/>
            <person name="Karaoz U."/>
            <person name="Brodie E.L."/>
            <person name="Williams K.H."/>
            <person name="Hubbard S.S."/>
            <person name="Banfield J.F."/>
        </authorList>
    </citation>
    <scope>NUCLEOTIDE SEQUENCE [LARGE SCALE GENOMIC DNA]</scope>
</reference>
<evidence type="ECO:0000256" key="8">
    <source>
        <dbReference type="ARBA" id="ARBA00025699"/>
    </source>
</evidence>
<comment type="subcellular location">
    <subcellularLocation>
        <location evidence="1 10">Cytoplasm</location>
    </subcellularLocation>
</comment>
<comment type="function">
    <text evidence="8 10">Specifically methylates the N3 position of the uracil ring of uridine 1498 (m3U1498) in 16S rRNA. Acts on the fully assembled 30S ribosomal subunit.</text>
</comment>
<organism evidence="12 13">
    <name type="scientific">Candidatus Yanofskybacteria bacterium RIFCSPHIGHO2_01_FULL_41_53</name>
    <dbReference type="NCBI Taxonomy" id="1802663"/>
    <lineage>
        <taxon>Bacteria</taxon>
        <taxon>Candidatus Yanofskyibacteriota</taxon>
    </lineage>
</organism>
<comment type="similarity">
    <text evidence="2 10">Belongs to the RNA methyltransferase RsmE family.</text>
</comment>
<evidence type="ECO:0000256" key="9">
    <source>
        <dbReference type="ARBA" id="ARBA00047944"/>
    </source>
</evidence>
<sequence>MKLRRFIRDFKLSTDKINLSDQGVINQIKNVFRLKVGDLIILADGNFNEVKARIINFGKNGMEIEVTERYQNQNEPLNHIILYCAVLKKENFELVVQKSTEVGVKEIVPIITERTVKLNLRKDRLEKIVKEASEQSGRGIVPILGDPVSFDKAVVGSKNNDLNLIFDLSGVSFGNMERLGNEGHIGAWIGPEGGWTDQEIELARGSNFKIINLGKLTLRAETAAIVATYIVVHNYHCR</sequence>
<dbReference type="PANTHER" id="PTHR30027:SF3">
    <property type="entry name" value="16S RRNA (URACIL(1498)-N(3))-METHYLTRANSFERASE"/>
    <property type="match status" value="1"/>
</dbReference>
<evidence type="ECO:0000256" key="2">
    <source>
        <dbReference type="ARBA" id="ARBA00005528"/>
    </source>
</evidence>
<dbReference type="GO" id="GO:0005737">
    <property type="term" value="C:cytoplasm"/>
    <property type="evidence" value="ECO:0007669"/>
    <property type="project" value="UniProtKB-SubCell"/>
</dbReference>
<dbReference type="Proteomes" id="UP000177117">
    <property type="component" value="Unassembled WGS sequence"/>
</dbReference>
<keyword evidence="3 10" id="KW-0963">Cytoplasm</keyword>
<dbReference type="InterPro" id="IPR029026">
    <property type="entry name" value="tRNA_m1G_MTases_N"/>
</dbReference>
<dbReference type="GO" id="GO:0070475">
    <property type="term" value="P:rRNA base methylation"/>
    <property type="evidence" value="ECO:0007669"/>
    <property type="project" value="TreeGrafter"/>
</dbReference>
<dbReference type="GO" id="GO:0070042">
    <property type="term" value="F:rRNA (uridine-N3-)-methyltransferase activity"/>
    <property type="evidence" value="ECO:0007669"/>
    <property type="project" value="TreeGrafter"/>
</dbReference>
<evidence type="ECO:0000256" key="4">
    <source>
        <dbReference type="ARBA" id="ARBA00022552"/>
    </source>
</evidence>
<dbReference type="NCBIfam" id="TIGR00046">
    <property type="entry name" value="RsmE family RNA methyltransferase"/>
    <property type="match status" value="1"/>
</dbReference>
<dbReference type="InterPro" id="IPR046886">
    <property type="entry name" value="RsmE_MTase_dom"/>
</dbReference>
<dbReference type="InterPro" id="IPR006700">
    <property type="entry name" value="RsmE"/>
</dbReference>
<dbReference type="AlphaFoldDB" id="A0A1F8EHT4"/>
<name>A0A1F8EHT4_9BACT</name>
<dbReference type="EMBL" id="MGJD01000021">
    <property type="protein sequence ID" value="OGN00422.1"/>
    <property type="molecule type" value="Genomic_DNA"/>
</dbReference>
<dbReference type="CDD" id="cd18084">
    <property type="entry name" value="RsmE-like"/>
    <property type="match status" value="1"/>
</dbReference>
<dbReference type="InterPro" id="IPR029028">
    <property type="entry name" value="Alpha/beta_knot_MTases"/>
</dbReference>
<evidence type="ECO:0000256" key="7">
    <source>
        <dbReference type="ARBA" id="ARBA00022691"/>
    </source>
</evidence>
<evidence type="ECO:0000256" key="1">
    <source>
        <dbReference type="ARBA" id="ARBA00004496"/>
    </source>
</evidence>
<dbReference type="PIRSF" id="PIRSF015601">
    <property type="entry name" value="MTase_slr0722"/>
    <property type="match status" value="1"/>
</dbReference>